<evidence type="ECO:0008006" key="3">
    <source>
        <dbReference type="Google" id="ProtNLM"/>
    </source>
</evidence>
<sequence length="132" mass="14019">MSDHASATYEIRSWDETPLHPVEGLPKIARVNATTRFSGEIEGEGTLEYLMTYRDDGVATFVGLERVVGRVGGKSGSFVLRHLGTFEDGVAKATLLVVQGSATGELRGLMGEGGFAASGSRVPLTLDYVIEG</sequence>
<dbReference type="STRING" id="52.CMC5_080870"/>
<dbReference type="SUPFAM" id="SSF159238">
    <property type="entry name" value="SO1590-like"/>
    <property type="match status" value="1"/>
</dbReference>
<gene>
    <name evidence="1" type="ORF">CMC5_080870</name>
</gene>
<dbReference type="Proteomes" id="UP000067626">
    <property type="component" value="Chromosome"/>
</dbReference>
<dbReference type="RefSeq" id="WP_063796748.1">
    <property type="nucleotide sequence ID" value="NZ_CP012159.1"/>
</dbReference>
<dbReference type="AlphaFoldDB" id="A0A0K1ESD8"/>
<dbReference type="EMBL" id="CP012159">
    <property type="protein sequence ID" value="AKT43850.1"/>
    <property type="molecule type" value="Genomic_DNA"/>
</dbReference>
<keyword evidence="2" id="KW-1185">Reference proteome</keyword>
<dbReference type="InterPro" id="IPR021607">
    <property type="entry name" value="DUF3224"/>
</dbReference>
<evidence type="ECO:0000313" key="1">
    <source>
        <dbReference type="EMBL" id="AKT43850.1"/>
    </source>
</evidence>
<accession>A0A0K1ESD8</accession>
<organism evidence="1 2">
    <name type="scientific">Chondromyces crocatus</name>
    <dbReference type="NCBI Taxonomy" id="52"/>
    <lineage>
        <taxon>Bacteria</taxon>
        <taxon>Pseudomonadati</taxon>
        <taxon>Myxococcota</taxon>
        <taxon>Polyangia</taxon>
        <taxon>Polyangiales</taxon>
        <taxon>Polyangiaceae</taxon>
        <taxon>Chondromyces</taxon>
    </lineage>
</organism>
<dbReference type="Pfam" id="PF11528">
    <property type="entry name" value="DUF3224"/>
    <property type="match status" value="1"/>
</dbReference>
<proteinExistence type="predicted"/>
<dbReference type="InterPro" id="IPR023159">
    <property type="entry name" value="SO1590-like_sf"/>
</dbReference>
<name>A0A0K1ESD8_CHOCO</name>
<evidence type="ECO:0000313" key="2">
    <source>
        <dbReference type="Proteomes" id="UP000067626"/>
    </source>
</evidence>
<dbReference type="Gene3D" id="2.40.350.10">
    <property type="entry name" value="SO1590-like"/>
    <property type="match status" value="1"/>
</dbReference>
<protein>
    <recommendedName>
        <fullName evidence="3">DUF3224 domain-containing protein</fullName>
    </recommendedName>
</protein>
<reference evidence="1 2" key="1">
    <citation type="submission" date="2015-07" db="EMBL/GenBank/DDBJ databases">
        <title>Genome analysis of myxobacterium Chondromyces crocatus Cm c5 reveals a high potential for natural compound synthesis and the genetic basis for the loss of fruiting body formation.</title>
        <authorList>
            <person name="Zaburannyi N."/>
            <person name="Bunk B."/>
            <person name="Maier J."/>
            <person name="Overmann J."/>
            <person name="Mueller R."/>
        </authorList>
    </citation>
    <scope>NUCLEOTIDE SEQUENCE [LARGE SCALE GENOMIC DNA]</scope>
    <source>
        <strain evidence="1 2">Cm c5</strain>
    </source>
</reference>
<dbReference type="KEGG" id="ccro:CMC5_080870"/>